<keyword evidence="11" id="KW-1015">Disulfide bond</keyword>
<keyword evidence="5" id="KW-1003">Cell membrane</keyword>
<accession>A0ABD3HPG9</accession>
<dbReference type="GO" id="GO:0006952">
    <property type="term" value="P:defense response"/>
    <property type="evidence" value="ECO:0007669"/>
    <property type="project" value="UniProtKB-KW"/>
</dbReference>
<evidence type="ECO:0000256" key="15">
    <source>
        <dbReference type="RuleBase" id="RU004336"/>
    </source>
</evidence>
<evidence type="ECO:0000256" key="5">
    <source>
        <dbReference type="ARBA" id="ARBA00022475"/>
    </source>
</evidence>
<dbReference type="SUPFAM" id="SSF51445">
    <property type="entry name" value="(Trans)glycosidases"/>
    <property type="match status" value="1"/>
</dbReference>
<comment type="catalytic activity">
    <reaction evidence="1">
        <text>Hydrolysis of (1-&gt;3)-beta-D-glucosidic linkages in (1-&gt;3)-beta-D-glucans.</text>
        <dbReference type="EC" id="3.2.1.39"/>
    </reaction>
</comment>
<dbReference type="EC" id="3.2.1.39" evidence="4"/>
<dbReference type="Proteomes" id="UP001633002">
    <property type="component" value="Unassembled WGS sequence"/>
</dbReference>
<dbReference type="InterPro" id="IPR000490">
    <property type="entry name" value="Glyco_hydro_17"/>
</dbReference>
<feature type="signal peptide" evidence="16">
    <location>
        <begin position="1"/>
        <end position="27"/>
    </location>
</feature>
<dbReference type="InterPro" id="IPR044965">
    <property type="entry name" value="Glyco_hydro_17_plant"/>
</dbReference>
<dbReference type="FunFam" id="1.20.58.1040:FF:000001">
    <property type="entry name" value="Glucan endo-1,3-beta-glucosidase 4"/>
    <property type="match status" value="1"/>
</dbReference>
<keyword evidence="19" id="KW-1185">Reference proteome</keyword>
<evidence type="ECO:0000256" key="11">
    <source>
        <dbReference type="ARBA" id="ARBA00023157"/>
    </source>
</evidence>
<evidence type="ECO:0000256" key="6">
    <source>
        <dbReference type="ARBA" id="ARBA00022622"/>
    </source>
</evidence>
<feature type="chain" id="PRO_5044749194" description="glucan endo-1,3-beta-D-glucosidase" evidence="16">
    <location>
        <begin position="28"/>
        <end position="501"/>
    </location>
</feature>
<gene>
    <name evidence="18" type="ORF">R1sor_005621</name>
</gene>
<evidence type="ECO:0000256" key="16">
    <source>
        <dbReference type="SAM" id="SignalP"/>
    </source>
</evidence>
<comment type="subcellular location">
    <subcellularLocation>
        <location evidence="2">Cell membrane</location>
        <topology evidence="2">Lipid-anchor</topology>
        <topology evidence="2">GPI-anchor</topology>
    </subcellularLocation>
</comment>
<keyword evidence="6" id="KW-0336">GPI-anchor</keyword>
<keyword evidence="10" id="KW-0472">Membrane</keyword>
<dbReference type="PANTHER" id="PTHR32227">
    <property type="entry name" value="GLUCAN ENDO-1,3-BETA-GLUCOSIDASE BG1-RELATED-RELATED"/>
    <property type="match status" value="1"/>
</dbReference>
<dbReference type="Gene3D" id="1.20.58.1040">
    <property type="match status" value="1"/>
</dbReference>
<keyword evidence="12" id="KW-0325">Glycoprotein</keyword>
<dbReference type="GO" id="GO:0005886">
    <property type="term" value="C:plasma membrane"/>
    <property type="evidence" value="ECO:0007669"/>
    <property type="project" value="UniProtKB-SubCell"/>
</dbReference>
<feature type="domain" description="X8" evidence="17">
    <location>
        <begin position="382"/>
        <end position="467"/>
    </location>
</feature>
<evidence type="ECO:0000256" key="4">
    <source>
        <dbReference type="ARBA" id="ARBA00012780"/>
    </source>
</evidence>
<dbReference type="GO" id="GO:0098552">
    <property type="term" value="C:side of membrane"/>
    <property type="evidence" value="ECO:0007669"/>
    <property type="project" value="UniProtKB-KW"/>
</dbReference>
<dbReference type="Pfam" id="PF00332">
    <property type="entry name" value="Glyco_hydro_17"/>
    <property type="match status" value="1"/>
</dbReference>
<dbReference type="EMBL" id="JBJQOH010000003">
    <property type="protein sequence ID" value="KAL3691970.1"/>
    <property type="molecule type" value="Genomic_DNA"/>
</dbReference>
<dbReference type="AlphaFoldDB" id="A0ABD3HPG9"/>
<reference evidence="18 19" key="1">
    <citation type="submission" date="2024-09" db="EMBL/GenBank/DDBJ databases">
        <title>Chromosome-scale assembly of Riccia sorocarpa.</title>
        <authorList>
            <person name="Paukszto L."/>
        </authorList>
    </citation>
    <scope>NUCLEOTIDE SEQUENCE [LARGE SCALE GENOMIC DNA]</scope>
    <source>
        <strain evidence="18">LP-2024</strain>
        <tissue evidence="18">Aerial parts of the thallus</tissue>
    </source>
</reference>
<dbReference type="SMART" id="SM00768">
    <property type="entry name" value="X8"/>
    <property type="match status" value="1"/>
</dbReference>
<comment type="similarity">
    <text evidence="3 14">Belongs to the glycosyl hydrolase 17 family.</text>
</comment>
<evidence type="ECO:0000256" key="9">
    <source>
        <dbReference type="ARBA" id="ARBA00022821"/>
    </source>
</evidence>
<protein>
    <recommendedName>
        <fullName evidence="4">glucan endo-1,3-beta-D-glucosidase</fullName>
        <ecNumber evidence="4">3.2.1.39</ecNumber>
    </recommendedName>
</protein>
<dbReference type="InterPro" id="IPR017853">
    <property type="entry name" value="GH"/>
</dbReference>
<keyword evidence="13 15" id="KW-0326">Glycosidase</keyword>
<evidence type="ECO:0000256" key="10">
    <source>
        <dbReference type="ARBA" id="ARBA00023136"/>
    </source>
</evidence>
<evidence type="ECO:0000256" key="8">
    <source>
        <dbReference type="ARBA" id="ARBA00022801"/>
    </source>
</evidence>
<proteinExistence type="inferred from homology"/>
<comment type="caution">
    <text evidence="18">The sequence shown here is derived from an EMBL/GenBank/DDBJ whole genome shotgun (WGS) entry which is preliminary data.</text>
</comment>
<keyword evidence="6" id="KW-0449">Lipoprotein</keyword>
<evidence type="ECO:0000256" key="1">
    <source>
        <dbReference type="ARBA" id="ARBA00000382"/>
    </source>
</evidence>
<dbReference type="PROSITE" id="PS00587">
    <property type="entry name" value="GLYCOSYL_HYDROL_F17"/>
    <property type="match status" value="1"/>
</dbReference>
<organism evidence="18 19">
    <name type="scientific">Riccia sorocarpa</name>
    <dbReference type="NCBI Taxonomy" id="122646"/>
    <lineage>
        <taxon>Eukaryota</taxon>
        <taxon>Viridiplantae</taxon>
        <taxon>Streptophyta</taxon>
        <taxon>Embryophyta</taxon>
        <taxon>Marchantiophyta</taxon>
        <taxon>Marchantiopsida</taxon>
        <taxon>Marchantiidae</taxon>
        <taxon>Marchantiales</taxon>
        <taxon>Ricciaceae</taxon>
        <taxon>Riccia</taxon>
    </lineage>
</organism>
<evidence type="ECO:0000313" key="19">
    <source>
        <dbReference type="Proteomes" id="UP001633002"/>
    </source>
</evidence>
<evidence type="ECO:0000313" key="18">
    <source>
        <dbReference type="EMBL" id="KAL3691970.1"/>
    </source>
</evidence>
<evidence type="ECO:0000256" key="7">
    <source>
        <dbReference type="ARBA" id="ARBA00022729"/>
    </source>
</evidence>
<dbReference type="GO" id="GO:0042973">
    <property type="term" value="F:glucan endo-1,3-beta-D-glucosidase activity"/>
    <property type="evidence" value="ECO:0007669"/>
    <property type="project" value="UniProtKB-EC"/>
</dbReference>
<keyword evidence="7 16" id="KW-0732">Signal</keyword>
<evidence type="ECO:0000256" key="12">
    <source>
        <dbReference type="ARBA" id="ARBA00023180"/>
    </source>
</evidence>
<evidence type="ECO:0000256" key="13">
    <source>
        <dbReference type="ARBA" id="ARBA00023295"/>
    </source>
</evidence>
<dbReference type="Gene3D" id="3.20.20.80">
    <property type="entry name" value="Glycosidases"/>
    <property type="match status" value="1"/>
</dbReference>
<dbReference type="GO" id="GO:0009506">
    <property type="term" value="C:plasmodesma"/>
    <property type="evidence" value="ECO:0007669"/>
    <property type="project" value="UniProtKB-ARBA"/>
</dbReference>
<evidence type="ECO:0000256" key="2">
    <source>
        <dbReference type="ARBA" id="ARBA00004609"/>
    </source>
</evidence>
<dbReference type="InterPro" id="IPR012946">
    <property type="entry name" value="X8"/>
</dbReference>
<keyword evidence="8 15" id="KW-0378">Hydrolase</keyword>
<sequence>MGPSSSNRFRILVPLLFLSVFSSSVNLIERELTAGAVLYLLPVSAGPVGVCYGRNANNLPTPIQAVALCKSKGITMVRLFDADPGVIQSFADTGISLSITISNSDITGIALDQNVADKWIGDNVLPYVPATSISSIAVGTEVLFTNVANLSAYIVPAMRNIFMSLKTNNLDTSVQVVSPNSMSVLSNSYPPSAGVFDPTITASIIIPMLSFLSQTGAPFMLNSYPYYAYVNDPTGVPLEYALFTSKAGVIDSNTQLHYTNLFDAQVDAVYAAMAAVNFTNIPVVVSETGWPSKGDSNERAANKQNAQTYNQNLINELVRDHAGTPMKPGLQVQAYIFALYNENLKPDPESERNFGIYFPDGSEVYPLNFYGGTGTVEVQNRTWCVARNDASNSSLQIALDYACGPGYANCNAIQEGGPCYEPNTYVNHASYAFNDFFQKSNMDPRACNFSGTANLTQRDPSYGSCIFYARNPSSGCLSSPQVFYYGFSALVTLLLLPVWRI</sequence>
<name>A0ABD3HPG9_9MARC</name>
<dbReference type="FunFam" id="3.20.20.80:FF:000002">
    <property type="entry name" value="Glucan endo-1,3-beta-glucosidase 3"/>
    <property type="match status" value="1"/>
</dbReference>
<evidence type="ECO:0000256" key="3">
    <source>
        <dbReference type="ARBA" id="ARBA00008773"/>
    </source>
</evidence>
<evidence type="ECO:0000256" key="14">
    <source>
        <dbReference type="RuleBase" id="RU004335"/>
    </source>
</evidence>
<keyword evidence="9" id="KW-0611">Plant defense</keyword>
<dbReference type="Pfam" id="PF07983">
    <property type="entry name" value="X8"/>
    <property type="match status" value="1"/>
</dbReference>
<evidence type="ECO:0000259" key="17">
    <source>
        <dbReference type="SMART" id="SM00768"/>
    </source>
</evidence>